<dbReference type="GO" id="GO:0005829">
    <property type="term" value="C:cytosol"/>
    <property type="evidence" value="ECO:0007669"/>
    <property type="project" value="TreeGrafter"/>
</dbReference>
<dbReference type="PANTHER" id="PTHR21047:SF2">
    <property type="entry name" value="THYMIDINE DIPHOSPHO-4-KETO-RHAMNOSE 3,5-EPIMERASE"/>
    <property type="match status" value="1"/>
</dbReference>
<comment type="function">
    <text evidence="2">Catalyzes the epimerization of the C3' and C5'positions of dTDP-6-deoxy-D-xylo-4-hexulose, forming dTDP-6-deoxy-L-lyxo-4-hexulose.</text>
</comment>
<reference evidence="3 4" key="1">
    <citation type="journal article" date="2016" name="Nat. Commun.">
        <title>Thousands of microbial genomes shed light on interconnected biogeochemical processes in an aquifer system.</title>
        <authorList>
            <person name="Anantharaman K."/>
            <person name="Brown C.T."/>
            <person name="Hug L.A."/>
            <person name="Sharon I."/>
            <person name="Castelle C.J."/>
            <person name="Probst A.J."/>
            <person name="Thomas B.C."/>
            <person name="Singh A."/>
            <person name="Wilkins M.J."/>
            <person name="Karaoz U."/>
            <person name="Brodie E.L."/>
            <person name="Williams K.H."/>
            <person name="Hubbard S.S."/>
            <person name="Banfield J.F."/>
        </authorList>
    </citation>
    <scope>NUCLEOTIDE SEQUENCE [LARGE SCALE GENOMIC DNA]</scope>
</reference>
<evidence type="ECO:0000256" key="2">
    <source>
        <dbReference type="RuleBase" id="RU364069"/>
    </source>
</evidence>
<dbReference type="InterPro" id="IPR011051">
    <property type="entry name" value="RmlC_Cupin_sf"/>
</dbReference>
<dbReference type="EC" id="5.1.3.13" evidence="2"/>
<comment type="pathway">
    <text evidence="2">Carbohydrate biosynthesis; dTDP-L-rhamnose biosynthesis.</text>
</comment>
<dbReference type="UniPathway" id="UPA00124"/>
<dbReference type="GO" id="GO:0000271">
    <property type="term" value="P:polysaccharide biosynthetic process"/>
    <property type="evidence" value="ECO:0007669"/>
    <property type="project" value="TreeGrafter"/>
</dbReference>
<protein>
    <recommendedName>
        <fullName evidence="2">dTDP-4-dehydrorhamnose 3,5-epimerase</fullName>
        <ecNumber evidence="2">5.1.3.13</ecNumber>
    </recommendedName>
    <alternativeName>
        <fullName evidence="2">Thymidine diphospho-4-keto-rhamnose 3,5-epimerase</fullName>
    </alternativeName>
</protein>
<dbReference type="CDD" id="cd00438">
    <property type="entry name" value="cupin_RmlC"/>
    <property type="match status" value="1"/>
</dbReference>
<dbReference type="InterPro" id="IPR000888">
    <property type="entry name" value="RmlC-like"/>
</dbReference>
<evidence type="ECO:0000313" key="4">
    <source>
        <dbReference type="Proteomes" id="UP000178991"/>
    </source>
</evidence>
<gene>
    <name evidence="3" type="ORF">A2639_00610</name>
</gene>
<dbReference type="InterPro" id="IPR014710">
    <property type="entry name" value="RmlC-like_jellyroll"/>
</dbReference>
<comment type="subunit">
    <text evidence="2">Homodimer.</text>
</comment>
<dbReference type="Gene3D" id="2.60.120.10">
    <property type="entry name" value="Jelly Rolls"/>
    <property type="match status" value="1"/>
</dbReference>
<dbReference type="Pfam" id="PF00908">
    <property type="entry name" value="dTDP_sugar_isom"/>
    <property type="match status" value="1"/>
</dbReference>
<proteinExistence type="inferred from homology"/>
<dbReference type="NCBIfam" id="TIGR01221">
    <property type="entry name" value="rmlC"/>
    <property type="match status" value="1"/>
</dbReference>
<dbReference type="AlphaFoldDB" id="A0A1G2HJG4"/>
<dbReference type="EMBL" id="MHOL01000016">
    <property type="protein sequence ID" value="OGZ62654.1"/>
    <property type="molecule type" value="Genomic_DNA"/>
</dbReference>
<feature type="site" description="Participates in a stacking interaction with the thymidine ring of dTDP-4-oxo-6-deoxyglucose" evidence="1">
    <location>
        <position position="138"/>
    </location>
</feature>
<dbReference type="GO" id="GO:0008830">
    <property type="term" value="F:dTDP-4-dehydrorhamnose 3,5-epimerase activity"/>
    <property type="evidence" value="ECO:0007669"/>
    <property type="project" value="UniProtKB-UniRule"/>
</dbReference>
<comment type="similarity">
    <text evidence="2">Belongs to the dTDP-4-dehydrorhamnose 3,5-epimerase family.</text>
</comment>
<sequence>MTIKSMNIKGVFEIQLETKEDFRGFLMETDDDRVFKKHGINTVWVKEYQNLSLKKGTIRGLHFQLPPYAQAKLVRVIYGETLYVFVDLRKDSPTLGKWSSVLLSAENKKMLYIPRGFAHAFCSLADNTMAICKMDNPYSPESEYQIKWNDPDLDIDWQLEDAPIVSPKDSNNKSFKEFIAKHGAIET</sequence>
<evidence type="ECO:0000313" key="3">
    <source>
        <dbReference type="EMBL" id="OGZ62654.1"/>
    </source>
</evidence>
<dbReference type="SUPFAM" id="SSF51182">
    <property type="entry name" value="RmlC-like cupins"/>
    <property type="match status" value="1"/>
</dbReference>
<evidence type="ECO:0000256" key="1">
    <source>
        <dbReference type="PIRSR" id="PIRSR600888-3"/>
    </source>
</evidence>
<comment type="caution">
    <text evidence="3">The sequence shown here is derived from an EMBL/GenBank/DDBJ whole genome shotgun (WGS) entry which is preliminary data.</text>
</comment>
<dbReference type="GO" id="GO:0019305">
    <property type="term" value="P:dTDP-rhamnose biosynthetic process"/>
    <property type="evidence" value="ECO:0007669"/>
    <property type="project" value="UniProtKB-UniRule"/>
</dbReference>
<keyword evidence="2" id="KW-0413">Isomerase</keyword>
<comment type="catalytic activity">
    <reaction evidence="2">
        <text>dTDP-4-dehydro-6-deoxy-alpha-D-glucose = dTDP-4-dehydro-beta-L-rhamnose</text>
        <dbReference type="Rhea" id="RHEA:16969"/>
        <dbReference type="ChEBI" id="CHEBI:57649"/>
        <dbReference type="ChEBI" id="CHEBI:62830"/>
        <dbReference type="EC" id="5.1.3.13"/>
    </reaction>
</comment>
<organism evidence="3 4">
    <name type="scientific">Candidatus Staskawiczbacteria bacterium RIFCSPHIGHO2_01_FULL_34_27</name>
    <dbReference type="NCBI Taxonomy" id="1802199"/>
    <lineage>
        <taxon>Bacteria</taxon>
        <taxon>Candidatus Staskawicziibacteriota</taxon>
    </lineage>
</organism>
<dbReference type="PANTHER" id="PTHR21047">
    <property type="entry name" value="DTDP-6-DEOXY-D-GLUCOSE-3,5 EPIMERASE"/>
    <property type="match status" value="1"/>
</dbReference>
<dbReference type="Proteomes" id="UP000178991">
    <property type="component" value="Unassembled WGS sequence"/>
</dbReference>
<name>A0A1G2HJG4_9BACT</name>
<accession>A0A1G2HJG4</accession>